<dbReference type="InterPro" id="IPR018247">
    <property type="entry name" value="EF_Hand_1_Ca_BS"/>
</dbReference>
<evidence type="ECO:0000259" key="2">
    <source>
        <dbReference type="PROSITE" id="PS50222"/>
    </source>
</evidence>
<feature type="transmembrane region" description="Helical" evidence="1">
    <location>
        <begin position="38"/>
        <end position="63"/>
    </location>
</feature>
<organism evidence="3">
    <name type="scientific">uncultured marine group II/III euryarchaeote KM3_172_D07</name>
    <dbReference type="NCBI Taxonomy" id="1457928"/>
    <lineage>
        <taxon>Archaea</taxon>
        <taxon>Methanobacteriati</taxon>
        <taxon>Methanobacteriota</taxon>
        <taxon>environmental samples</taxon>
    </lineage>
</organism>
<keyword evidence="1" id="KW-0472">Membrane</keyword>
<accession>A0A075GQ34</accession>
<feature type="domain" description="EF-hand" evidence="2">
    <location>
        <begin position="149"/>
        <end position="184"/>
    </location>
</feature>
<name>A0A075GQ34_9EURY</name>
<dbReference type="GO" id="GO:0005509">
    <property type="term" value="F:calcium ion binding"/>
    <property type="evidence" value="ECO:0007669"/>
    <property type="project" value="InterPro"/>
</dbReference>
<sequence length="238" mass="27015">MKVNLIPAQNMSDEELLRHAKIRYPNIAFKRGDKPKSFFFNIVYSLIWLALVLAVSAAGYLFVSPYCGFGAILSLLMLKGLLDVLMGNTVLVADGESLVFRKTKEKTKKDFFMQKKMMQKFSALDNDEEEQKLDSLISDVLSDYEENNQEKAFAIASFLIMDKNKDGQLSEAEMLDTAYDDILSDFGLEENENLMKENENLAKQILLYLDSNPNATSKNIVEMFSNGSSKEDKYDPFS</sequence>
<dbReference type="PROSITE" id="PS00018">
    <property type="entry name" value="EF_HAND_1"/>
    <property type="match status" value="1"/>
</dbReference>
<dbReference type="AlphaFoldDB" id="A0A075GQ34"/>
<dbReference type="InterPro" id="IPR002048">
    <property type="entry name" value="EF_hand_dom"/>
</dbReference>
<dbReference type="EMBL" id="KF900702">
    <property type="protein sequence ID" value="AIF04212.1"/>
    <property type="molecule type" value="Genomic_DNA"/>
</dbReference>
<protein>
    <recommendedName>
        <fullName evidence="2">EF-hand domain-containing protein</fullName>
    </recommendedName>
</protein>
<dbReference type="PROSITE" id="PS50222">
    <property type="entry name" value="EF_HAND_2"/>
    <property type="match status" value="1"/>
</dbReference>
<evidence type="ECO:0000256" key="1">
    <source>
        <dbReference type="SAM" id="Phobius"/>
    </source>
</evidence>
<proteinExistence type="predicted"/>
<reference evidence="3" key="1">
    <citation type="journal article" date="2014" name="Genome Biol. Evol.">
        <title>Pangenome evidence for extensive interdomain horizontal transfer affecting lineage core and shell genes in uncultured planktonic thaumarchaeota and euryarchaeota.</title>
        <authorList>
            <person name="Deschamps P."/>
            <person name="Zivanovic Y."/>
            <person name="Moreira D."/>
            <person name="Rodriguez-Valera F."/>
            <person name="Lopez-Garcia P."/>
        </authorList>
    </citation>
    <scope>NUCLEOTIDE SEQUENCE</scope>
</reference>
<feature type="transmembrane region" description="Helical" evidence="1">
    <location>
        <begin position="69"/>
        <end position="93"/>
    </location>
</feature>
<keyword evidence="1" id="KW-1133">Transmembrane helix</keyword>
<keyword evidence="1" id="KW-0812">Transmembrane</keyword>
<evidence type="ECO:0000313" key="3">
    <source>
        <dbReference type="EMBL" id="AIF04212.1"/>
    </source>
</evidence>